<dbReference type="GeneID" id="93373394"/>
<dbReference type="AlphaFoldDB" id="A0A0B8NS50"/>
<dbReference type="OrthoDB" id="3216820at2"/>
<name>A0A0B8NS50_9NOCA</name>
<dbReference type="PIRSF" id="PIRSF017393">
    <property type="entry name" value="MTase_SAV2177"/>
    <property type="match status" value="1"/>
</dbReference>
<protein>
    <submittedName>
        <fullName evidence="2">Uncharacterized protein</fullName>
    </submittedName>
</protein>
<accession>A0A0B8NS50</accession>
<dbReference type="SUPFAM" id="SSF53335">
    <property type="entry name" value="S-adenosyl-L-methionine-dependent methyltransferases"/>
    <property type="match status" value="1"/>
</dbReference>
<dbReference type="CDD" id="cd02440">
    <property type="entry name" value="AdoMet_MTases"/>
    <property type="match status" value="1"/>
</dbReference>
<evidence type="ECO:0000313" key="1">
    <source>
        <dbReference type="EMBL" id="APA96778.1"/>
    </source>
</evidence>
<reference evidence="2 3" key="2">
    <citation type="journal article" date="2016" name="Genome Announc.">
        <title>Draft Genome Sequence of Erythromycin- and Oxytetracycline-Sensitive Nocardia seriolae Strain U-1 (NBRC 110359).</title>
        <authorList>
            <person name="Imajoh M."/>
            <person name="Sukeda M."/>
            <person name="Shimizu M."/>
            <person name="Yamane J."/>
            <person name="Ohnishi K."/>
            <person name="Oshima S."/>
        </authorList>
    </citation>
    <scope>NUCLEOTIDE SEQUENCE [LARGE SCALE GENOMIC DNA]</scope>
    <source>
        <strain evidence="2 3">U-1</strain>
    </source>
</reference>
<dbReference type="EMBL" id="BBYQ01000208">
    <property type="protein sequence ID" value="GAP33086.1"/>
    <property type="molecule type" value="Genomic_DNA"/>
</dbReference>
<dbReference type="InterPro" id="IPR029063">
    <property type="entry name" value="SAM-dependent_MTases_sf"/>
</dbReference>
<dbReference type="Gene3D" id="3.40.50.150">
    <property type="entry name" value="Vaccinia Virus protein VP39"/>
    <property type="match status" value="1"/>
</dbReference>
<reference evidence="3" key="1">
    <citation type="submission" date="2015-07" db="EMBL/GenBank/DDBJ databases">
        <title>Nocardia seriolae U-1 whole genome shotgun sequence.</title>
        <authorList>
            <person name="Imajoh M."/>
            <person name="Fukumoto Y."/>
            <person name="Sukeda M."/>
            <person name="Yamane J."/>
            <person name="Yamasaki K."/>
            <person name="Shimizu M."/>
            <person name="Ohnishi K."/>
            <person name="Oshima S."/>
        </authorList>
    </citation>
    <scope>NUCLEOTIDE SEQUENCE [LARGE SCALE GENOMIC DNA]</scope>
    <source>
        <strain evidence="3">U-1</strain>
    </source>
</reference>
<evidence type="ECO:0000313" key="2">
    <source>
        <dbReference type="EMBL" id="GAP33086.1"/>
    </source>
</evidence>
<dbReference type="EMBL" id="CP017839">
    <property type="protein sequence ID" value="APA96778.1"/>
    <property type="molecule type" value="Genomic_DNA"/>
</dbReference>
<organism evidence="2 3">
    <name type="scientific">Nocardia seriolae</name>
    <dbReference type="NCBI Taxonomy" id="37332"/>
    <lineage>
        <taxon>Bacteria</taxon>
        <taxon>Bacillati</taxon>
        <taxon>Actinomycetota</taxon>
        <taxon>Actinomycetes</taxon>
        <taxon>Mycobacteriales</taxon>
        <taxon>Nocardiaceae</taxon>
        <taxon>Nocardia</taxon>
    </lineage>
</organism>
<dbReference type="Pfam" id="PF04672">
    <property type="entry name" value="Methyltransf_19"/>
    <property type="match status" value="1"/>
</dbReference>
<gene>
    <name evidence="1" type="ORF">NS506_02717</name>
    <name evidence="2" type="ORF">NSK11_contig00208-0003</name>
</gene>
<proteinExistence type="predicted"/>
<dbReference type="KEGG" id="nsr:NS506_02717"/>
<evidence type="ECO:0000313" key="4">
    <source>
        <dbReference type="Proteomes" id="UP000180166"/>
    </source>
</evidence>
<evidence type="ECO:0000313" key="3">
    <source>
        <dbReference type="Proteomes" id="UP000037179"/>
    </source>
</evidence>
<keyword evidence="3" id="KW-1185">Reference proteome</keyword>
<sequence length="270" mass="29921">MNSDSAAERIDTTKPHPARRYDYWLGGKDNFAADRESADAVAEAFPTVQLAAVENRNFLRRATAYLTAEAGIRQFLDIGTGLPTAGNVHEIAQGIAPDSRIVYVDNDPIVLMHARDLLNSSPGGRTTYLDADLREPRRILEHPDLLATLDLSKPVALMVVAVMHFMTDDNHPYELIRQLTEPLAPGSFLVMSHATGDYLDEEDLARTTEANLRSGVPFRLRSNAEFAKFFDGFTLVPPGITAVTLWRPEEYRPHPRPEAVSMLSGVARIP</sequence>
<dbReference type="InterPro" id="IPR006764">
    <property type="entry name" value="SAM_dep_MeTrfase_SAV2177_type"/>
</dbReference>
<dbReference type="Proteomes" id="UP000180166">
    <property type="component" value="Chromosome"/>
</dbReference>
<dbReference type="Proteomes" id="UP000037179">
    <property type="component" value="Unassembled WGS sequence"/>
</dbReference>
<dbReference type="RefSeq" id="WP_033091415.1">
    <property type="nucleotide sequence ID" value="NZ_AP017900.1"/>
</dbReference>
<reference evidence="1 4" key="3">
    <citation type="submission" date="2016-10" db="EMBL/GenBank/DDBJ databases">
        <title>Genome sequence of Nocardia seriolae strain EM150506, isolated from Anguila japonica.</title>
        <authorList>
            <person name="Han H.-J."/>
        </authorList>
    </citation>
    <scope>NUCLEOTIDE SEQUENCE [LARGE SCALE GENOMIC DNA]</scope>
    <source>
        <strain evidence="1 4">EM150506</strain>
    </source>
</reference>